<dbReference type="PRINTS" id="PR00412">
    <property type="entry name" value="EPOXHYDRLASE"/>
</dbReference>
<gene>
    <name evidence="6 7" type="primary">EPHX3</name>
</gene>
<dbReference type="KEGG" id="tsr:106540709"/>
<dbReference type="GeneID" id="106540709"/>
<keyword evidence="1 6" id="KW-0378">Hydrolase</keyword>
<keyword evidence="5" id="KW-1185">Reference proteome</keyword>
<evidence type="ECO:0000313" key="5">
    <source>
        <dbReference type="Proteomes" id="UP000504617"/>
    </source>
</evidence>
<accession>A0A6I9XAS2</accession>
<keyword evidence="3" id="KW-1133">Transmembrane helix</keyword>
<protein>
    <submittedName>
        <fullName evidence="6 7">Epoxide hydrolase 3</fullName>
    </submittedName>
</protein>
<reference evidence="6 7" key="1">
    <citation type="submission" date="2025-04" db="UniProtKB">
        <authorList>
            <consortium name="RefSeq"/>
        </authorList>
    </citation>
    <scope>IDENTIFICATION</scope>
    <source>
        <tissue evidence="6 7">Skeletal muscle</tissue>
    </source>
</reference>
<evidence type="ECO:0000256" key="1">
    <source>
        <dbReference type="ARBA" id="ARBA00022801"/>
    </source>
</evidence>
<dbReference type="PANTHER" id="PTHR43329">
    <property type="entry name" value="EPOXIDE HYDROLASE"/>
    <property type="match status" value="1"/>
</dbReference>
<dbReference type="Pfam" id="PF12697">
    <property type="entry name" value="Abhydrolase_6"/>
    <property type="match status" value="1"/>
</dbReference>
<dbReference type="GO" id="GO:0004301">
    <property type="term" value="F:epoxide hydrolase activity"/>
    <property type="evidence" value="ECO:0007669"/>
    <property type="project" value="UniProtKB-ARBA"/>
</dbReference>
<evidence type="ECO:0000256" key="3">
    <source>
        <dbReference type="SAM" id="Phobius"/>
    </source>
</evidence>
<dbReference type="RefSeq" id="XP_013911405.1">
    <property type="nucleotide sequence ID" value="XM_014055930.1"/>
</dbReference>
<sequence length="370" mass="42800">MVSLYRSLLVPTRIMLKASNIVMQLTFYGAGCIAALFYFMWVFKLILTKGPRRVFRKIKRLPPKILTDSSYGEHKYLTLKSGIRLHYVTAGEEGACLMLFLHGFPQSWFTWRHQLKEFSQAFKVVALDLKGYGLSDAPLAWECYQRDIILEDIQDVIKALGSSEKDGGPKCILVGHDWGAAIACEFAANYPNMVEKLIFMNGIPTHVLFDYFPKNLSQMIKSKYIFLFQLPKIPEWLCSLDDFHMIKVGTPCEKTRIQNVDSEQMNCSLTLYNFSRPNTLTPPINYYRNILSWIPPKHKDILVPTLLLWGQKDAYMEEGLVNQILPYLQGSYHIHFFPDASHWLPEEQPDKVNKVIWDFLQGKKSDKELK</sequence>
<feature type="domain" description="AB hydrolase-1" evidence="4">
    <location>
        <begin position="99"/>
        <end position="354"/>
    </location>
</feature>
<feature type="transmembrane region" description="Helical" evidence="3">
    <location>
        <begin position="25"/>
        <end position="47"/>
    </location>
</feature>
<proteinExistence type="inferred from homology"/>
<dbReference type="InterPro" id="IPR000639">
    <property type="entry name" value="Epox_hydrolase-like"/>
</dbReference>
<dbReference type="Proteomes" id="UP000504617">
    <property type="component" value="Unplaced"/>
</dbReference>
<dbReference type="Gene3D" id="3.40.50.1820">
    <property type="entry name" value="alpha/beta hydrolase"/>
    <property type="match status" value="1"/>
</dbReference>
<evidence type="ECO:0000313" key="6">
    <source>
        <dbReference type="RefSeq" id="XP_013911405.1"/>
    </source>
</evidence>
<dbReference type="SUPFAM" id="SSF53474">
    <property type="entry name" value="alpha/beta-Hydrolases"/>
    <property type="match status" value="1"/>
</dbReference>
<evidence type="ECO:0000313" key="7">
    <source>
        <dbReference type="RefSeq" id="XP_013911406.1"/>
    </source>
</evidence>
<dbReference type="InterPro" id="IPR029058">
    <property type="entry name" value="AB_hydrolase_fold"/>
</dbReference>
<dbReference type="OrthoDB" id="408373at2759"/>
<keyword evidence="3" id="KW-0472">Membrane</keyword>
<name>A0A6I9XAS2_9SAUR</name>
<dbReference type="AlphaFoldDB" id="A0A6I9XAS2"/>
<comment type="similarity">
    <text evidence="2">Belongs to the AB hydrolase superfamily. Epoxide hydrolase family.</text>
</comment>
<dbReference type="CTD" id="79852"/>
<organism evidence="5 7">
    <name type="scientific">Thamnophis sirtalis</name>
    <dbReference type="NCBI Taxonomy" id="35019"/>
    <lineage>
        <taxon>Eukaryota</taxon>
        <taxon>Metazoa</taxon>
        <taxon>Chordata</taxon>
        <taxon>Craniata</taxon>
        <taxon>Vertebrata</taxon>
        <taxon>Euteleostomi</taxon>
        <taxon>Lepidosauria</taxon>
        <taxon>Squamata</taxon>
        <taxon>Bifurcata</taxon>
        <taxon>Unidentata</taxon>
        <taxon>Episquamata</taxon>
        <taxon>Toxicofera</taxon>
        <taxon>Serpentes</taxon>
        <taxon>Colubroidea</taxon>
        <taxon>Colubridae</taxon>
        <taxon>Natricinae</taxon>
        <taxon>Thamnophis</taxon>
    </lineage>
</organism>
<evidence type="ECO:0000259" key="4">
    <source>
        <dbReference type="Pfam" id="PF12697"/>
    </source>
</evidence>
<dbReference type="InterPro" id="IPR000073">
    <property type="entry name" value="AB_hydrolase_1"/>
</dbReference>
<keyword evidence="3" id="KW-0812">Transmembrane</keyword>
<evidence type="ECO:0000256" key="2">
    <source>
        <dbReference type="ARBA" id="ARBA00038334"/>
    </source>
</evidence>
<dbReference type="RefSeq" id="XP_013911406.1">
    <property type="nucleotide sequence ID" value="XM_014055931.1"/>
</dbReference>
<dbReference type="PRINTS" id="PR00111">
    <property type="entry name" value="ABHYDROLASE"/>
</dbReference>